<dbReference type="InterPro" id="IPR001387">
    <property type="entry name" value="Cro/C1-type_HTH"/>
</dbReference>
<keyword evidence="1" id="KW-0238">DNA-binding</keyword>
<dbReference type="InterPro" id="IPR010982">
    <property type="entry name" value="Lambda_DNA-bd_dom_sf"/>
</dbReference>
<dbReference type="EC" id="3.5.4.2" evidence="3"/>
<dbReference type="Proteomes" id="UP000005707">
    <property type="component" value="Unassembled WGS sequence"/>
</dbReference>
<dbReference type="eggNOG" id="COG1396">
    <property type="taxonomic scope" value="Bacteria"/>
</dbReference>
<reference evidence="3 4" key="2">
    <citation type="journal article" date="2013" name="PLoS ONE">
        <title>INDIGO - INtegrated Data Warehouse of MIcrobial GenOmes with Examples from the Red Sea Extremophiles.</title>
        <authorList>
            <person name="Alam I."/>
            <person name="Antunes A."/>
            <person name="Kamau A.A."/>
            <person name="Ba Alawi W."/>
            <person name="Kalkatawi M."/>
            <person name="Stingl U."/>
            <person name="Bajic V.B."/>
        </authorList>
    </citation>
    <scope>NUCLEOTIDE SEQUENCE [LARGE SCALE GENOMIC DNA]</scope>
    <source>
        <strain evidence="3 4">SSD-17B</strain>
    </source>
</reference>
<dbReference type="GO" id="GO:0003677">
    <property type="term" value="F:DNA binding"/>
    <property type="evidence" value="ECO:0007669"/>
    <property type="project" value="UniProtKB-KW"/>
</dbReference>
<dbReference type="RefSeq" id="WP_008825312.1">
    <property type="nucleotide sequence ID" value="NZ_AFNU02000005.1"/>
</dbReference>
<dbReference type="OrthoDB" id="2064916at2"/>
<dbReference type="AlphaFoldDB" id="U2FHJ1"/>
<name>U2FHJ1_9MOLU</name>
<dbReference type="PROSITE" id="PS50943">
    <property type="entry name" value="HTH_CROC1"/>
    <property type="match status" value="1"/>
</dbReference>
<dbReference type="FunCoup" id="U2FHJ1">
    <property type="interactions" value="6"/>
</dbReference>
<dbReference type="STRING" id="1033810.HLPCO_001832"/>
<dbReference type="InParanoid" id="U2FHJ1"/>
<evidence type="ECO:0000313" key="4">
    <source>
        <dbReference type="Proteomes" id="UP000005707"/>
    </source>
</evidence>
<evidence type="ECO:0000313" key="3">
    <source>
        <dbReference type="EMBL" id="ERJ12305.1"/>
    </source>
</evidence>
<protein>
    <submittedName>
        <fullName evidence="3">HTH-type transcriptional regulator ImmR protein</fullName>
        <ecNumber evidence="3">3.5.4.2</ecNumber>
    </submittedName>
</protein>
<accession>U2FHJ1</accession>
<sequence>MIEKRLRSLRKEHGYTIKELAKLLSLSESVISLYENGKRQPSYDILIKLTKLYSVTADYLLGIDGNSAEETVTTKKEVIDQTIELILKPPFTLTSDDIKQIRNFVLFIKSQKNE</sequence>
<reference evidence="3 4" key="1">
    <citation type="journal article" date="2011" name="J. Bacteriol.">
        <title>Genome sequence of Haloplasma contractile, an unusual contractile bacterium from a deep-sea anoxic brine lake.</title>
        <authorList>
            <person name="Antunes A."/>
            <person name="Alam I."/>
            <person name="El Dorry H."/>
            <person name="Siam R."/>
            <person name="Robertson A."/>
            <person name="Bajic V.B."/>
            <person name="Stingl U."/>
        </authorList>
    </citation>
    <scope>NUCLEOTIDE SEQUENCE [LARGE SCALE GENOMIC DNA]</scope>
    <source>
        <strain evidence="3 4">SSD-17B</strain>
    </source>
</reference>
<dbReference type="Pfam" id="PF01381">
    <property type="entry name" value="HTH_3"/>
    <property type="match status" value="1"/>
</dbReference>
<organism evidence="3 4">
    <name type="scientific">Haloplasma contractile SSD-17B</name>
    <dbReference type="NCBI Taxonomy" id="1033810"/>
    <lineage>
        <taxon>Bacteria</taxon>
        <taxon>Bacillati</taxon>
        <taxon>Mycoplasmatota</taxon>
        <taxon>Mollicutes</taxon>
        <taxon>Haloplasmatales</taxon>
        <taxon>Haloplasmataceae</taxon>
        <taxon>Haloplasma</taxon>
    </lineage>
</organism>
<dbReference type="PANTHER" id="PTHR46558">
    <property type="entry name" value="TRACRIPTIONAL REGULATORY PROTEIN-RELATED-RELATED"/>
    <property type="match status" value="1"/>
</dbReference>
<keyword evidence="3" id="KW-0378">Hydrolase</keyword>
<dbReference type="PANTHER" id="PTHR46558:SF11">
    <property type="entry name" value="HTH-TYPE TRANSCRIPTIONAL REGULATOR XRE"/>
    <property type="match status" value="1"/>
</dbReference>
<dbReference type="Gene3D" id="1.10.260.40">
    <property type="entry name" value="lambda repressor-like DNA-binding domains"/>
    <property type="match status" value="1"/>
</dbReference>
<dbReference type="GO" id="GO:0000034">
    <property type="term" value="F:adenine deaminase activity"/>
    <property type="evidence" value="ECO:0007669"/>
    <property type="project" value="UniProtKB-EC"/>
</dbReference>
<feature type="domain" description="HTH cro/C1-type" evidence="2">
    <location>
        <begin position="6"/>
        <end position="60"/>
    </location>
</feature>
<proteinExistence type="predicted"/>
<dbReference type="SMART" id="SM00530">
    <property type="entry name" value="HTH_XRE"/>
    <property type="match status" value="1"/>
</dbReference>
<evidence type="ECO:0000259" key="2">
    <source>
        <dbReference type="PROSITE" id="PS50943"/>
    </source>
</evidence>
<evidence type="ECO:0000256" key="1">
    <source>
        <dbReference type="ARBA" id="ARBA00023125"/>
    </source>
</evidence>
<comment type="caution">
    <text evidence="3">The sequence shown here is derived from an EMBL/GenBank/DDBJ whole genome shotgun (WGS) entry which is preliminary data.</text>
</comment>
<dbReference type="CDD" id="cd00093">
    <property type="entry name" value="HTH_XRE"/>
    <property type="match status" value="1"/>
</dbReference>
<dbReference type="EMBL" id="AFNU02000005">
    <property type="protein sequence ID" value="ERJ12305.1"/>
    <property type="molecule type" value="Genomic_DNA"/>
</dbReference>
<gene>
    <name evidence="3" type="primary">immR</name>
    <name evidence="3" type="ORF">HLPCO_001832</name>
</gene>
<dbReference type="SUPFAM" id="SSF47413">
    <property type="entry name" value="lambda repressor-like DNA-binding domains"/>
    <property type="match status" value="1"/>
</dbReference>
<keyword evidence="4" id="KW-1185">Reference proteome</keyword>